<feature type="domain" description="Solute-binding protein family 5" evidence="5">
    <location>
        <begin position="79"/>
        <end position="122"/>
    </location>
</feature>
<dbReference type="PANTHER" id="PTHR30290:SF9">
    <property type="entry name" value="OLIGOPEPTIDE-BINDING PROTEIN APPA"/>
    <property type="match status" value="1"/>
</dbReference>
<dbReference type="Proteomes" id="UP000360750">
    <property type="component" value="Unassembled WGS sequence"/>
</dbReference>
<dbReference type="SUPFAM" id="SSF53850">
    <property type="entry name" value="Periplasmic binding protein-like II"/>
    <property type="match status" value="1"/>
</dbReference>
<keyword evidence="2" id="KW-0813">Transport</keyword>
<keyword evidence="3 4" id="KW-0732">Signal</keyword>
<dbReference type="PROSITE" id="PS51257">
    <property type="entry name" value="PROKAR_LIPOPROTEIN"/>
    <property type="match status" value="1"/>
</dbReference>
<dbReference type="EMBL" id="CAACYD010000006">
    <property type="protein sequence ID" value="VFA88732.1"/>
    <property type="molecule type" value="Genomic_DNA"/>
</dbReference>
<evidence type="ECO:0000256" key="3">
    <source>
        <dbReference type="ARBA" id="ARBA00022729"/>
    </source>
</evidence>
<protein>
    <submittedName>
        <fullName evidence="6">Binding protein ygiS</fullName>
    </submittedName>
</protein>
<evidence type="ECO:0000313" key="7">
    <source>
        <dbReference type="Proteomes" id="UP000360750"/>
    </source>
</evidence>
<proteinExistence type="inferred from homology"/>
<name>A0ABD7V307_9ACTN</name>
<gene>
    <name evidence="6" type="primary">ygiS</name>
    <name evidence="6" type="ORF">NCTC8139_02287</name>
</gene>
<dbReference type="AlphaFoldDB" id="A0ABD7V307"/>
<organism evidence="6 7">
    <name type="scientific">Gordonia paraffinivorans</name>
    <dbReference type="NCBI Taxonomy" id="175628"/>
    <lineage>
        <taxon>Bacteria</taxon>
        <taxon>Bacillati</taxon>
        <taxon>Actinomycetota</taxon>
        <taxon>Actinomycetes</taxon>
        <taxon>Mycobacteriales</taxon>
        <taxon>Gordoniaceae</taxon>
        <taxon>Gordonia</taxon>
    </lineage>
</organism>
<evidence type="ECO:0000256" key="2">
    <source>
        <dbReference type="ARBA" id="ARBA00022448"/>
    </source>
</evidence>
<feature type="chain" id="PRO_5044757179" evidence="4">
    <location>
        <begin position="27"/>
        <end position="122"/>
    </location>
</feature>
<dbReference type="Gene3D" id="3.40.190.10">
    <property type="entry name" value="Periplasmic binding protein-like II"/>
    <property type="match status" value="1"/>
</dbReference>
<dbReference type="PANTHER" id="PTHR30290">
    <property type="entry name" value="PERIPLASMIC BINDING COMPONENT OF ABC TRANSPORTER"/>
    <property type="match status" value="1"/>
</dbReference>
<dbReference type="InterPro" id="IPR000914">
    <property type="entry name" value="SBP_5_dom"/>
</dbReference>
<feature type="signal peptide" evidence="4">
    <location>
        <begin position="1"/>
        <end position="26"/>
    </location>
</feature>
<evidence type="ECO:0000313" key="6">
    <source>
        <dbReference type="EMBL" id="VFA88732.1"/>
    </source>
</evidence>
<accession>A0ABD7V307</accession>
<sequence>MPLSRRRFFTLAGLTGASVLGASALAACGGASVSPNTLRVAIAGEPDQLDPQKSSSYFTFEVLENVFDTIVEPDDQLRMRPALAESWEVSPDGRRWIFLLRPGITFHNGDPLTAADVEFSFR</sequence>
<reference evidence="6 7" key="1">
    <citation type="submission" date="2019-02" db="EMBL/GenBank/DDBJ databases">
        <authorList>
            <consortium name="Pathogen Informatics"/>
        </authorList>
    </citation>
    <scope>NUCLEOTIDE SEQUENCE [LARGE SCALE GENOMIC DNA]</scope>
    <source>
        <strain evidence="6 7">3012STDY6756503</strain>
    </source>
</reference>
<dbReference type="PROSITE" id="PS51318">
    <property type="entry name" value="TAT"/>
    <property type="match status" value="1"/>
</dbReference>
<dbReference type="InterPro" id="IPR006311">
    <property type="entry name" value="TAT_signal"/>
</dbReference>
<dbReference type="Pfam" id="PF00496">
    <property type="entry name" value="SBP_bac_5"/>
    <property type="match status" value="1"/>
</dbReference>
<comment type="caution">
    <text evidence="6">The sequence shown here is derived from an EMBL/GenBank/DDBJ whole genome shotgun (WGS) entry which is preliminary data.</text>
</comment>
<dbReference type="InterPro" id="IPR039424">
    <property type="entry name" value="SBP_5"/>
</dbReference>
<comment type="similarity">
    <text evidence="1">Belongs to the bacterial solute-binding protein 5 family.</text>
</comment>
<evidence type="ECO:0000259" key="5">
    <source>
        <dbReference type="Pfam" id="PF00496"/>
    </source>
</evidence>
<evidence type="ECO:0000256" key="4">
    <source>
        <dbReference type="SAM" id="SignalP"/>
    </source>
</evidence>
<evidence type="ECO:0000256" key="1">
    <source>
        <dbReference type="ARBA" id="ARBA00005695"/>
    </source>
</evidence>